<keyword evidence="1" id="KW-1133">Transmembrane helix</keyword>
<protein>
    <recommendedName>
        <fullName evidence="2">Acyltransferase 3 domain-containing protein</fullName>
    </recommendedName>
</protein>
<proteinExistence type="predicted"/>
<evidence type="ECO:0000259" key="2">
    <source>
        <dbReference type="Pfam" id="PF01757"/>
    </source>
</evidence>
<dbReference type="Pfam" id="PF01757">
    <property type="entry name" value="Acyl_transf_3"/>
    <property type="match status" value="1"/>
</dbReference>
<keyword evidence="1" id="KW-0472">Membrane</keyword>
<feature type="transmembrane region" description="Helical" evidence="1">
    <location>
        <begin position="311"/>
        <end position="342"/>
    </location>
</feature>
<feature type="transmembrane region" description="Helical" evidence="1">
    <location>
        <begin position="185"/>
        <end position="205"/>
    </location>
</feature>
<dbReference type="RefSeq" id="WP_105962134.1">
    <property type="nucleotide sequence ID" value="NZ_JALDYT010000011.1"/>
</dbReference>
<sequence length="352" mass="41317">MANTRRYYYLDCIKIFAIIFVVFNHTNTRGFFLFSQKMNSPLFYFYLLVSLVCKVAVPLLFMVSGALLLNKKESLGVLWKKRILRYTVIVIVFSFIRYLFDLQYYNNWKSFTLLGFFRYIYAAPMEIPYWILYTYLAALIMLPFLRALATKLSDQEFKYLIYLQLVLTGILPIMQYIFRMGSVDLSIPFVSTDAIFYMLLGYYLHVRRPDIAGNKSIVRTVWILALLGLVITIAMVLYQFRLTHVLTEQSSQTFFMLFTTLPAGAIFLFFQNHEQKLNSKKRHLFINFFAPTVLGVYLLEEMYRILLLPVFTWLLPLVGSFIACWIWVVVVIVLAALTINVVRLIPPVKKYL</sequence>
<feature type="transmembrane region" description="Helical" evidence="1">
    <location>
        <begin position="160"/>
        <end position="179"/>
    </location>
</feature>
<dbReference type="Proteomes" id="UP000238378">
    <property type="component" value="Unassembled WGS sequence"/>
</dbReference>
<feature type="transmembrane region" description="Helical" evidence="1">
    <location>
        <begin position="7"/>
        <end position="23"/>
    </location>
</feature>
<gene>
    <name evidence="3" type="ORF">C6Y08_19585</name>
</gene>
<name>A0ABX5CTV1_LACPE</name>
<feature type="transmembrane region" description="Helical" evidence="1">
    <location>
        <begin position="127"/>
        <end position="148"/>
    </location>
</feature>
<accession>A0ABX5CTV1</accession>
<dbReference type="EMBL" id="PVOB01000459">
    <property type="protein sequence ID" value="PRO84650.1"/>
    <property type="molecule type" value="Genomic_DNA"/>
</dbReference>
<feature type="transmembrane region" description="Helical" evidence="1">
    <location>
        <begin position="83"/>
        <end position="100"/>
    </location>
</feature>
<evidence type="ECO:0000313" key="3">
    <source>
        <dbReference type="EMBL" id="PRO84650.1"/>
    </source>
</evidence>
<evidence type="ECO:0000313" key="4">
    <source>
        <dbReference type="Proteomes" id="UP000238378"/>
    </source>
</evidence>
<feature type="transmembrane region" description="Helical" evidence="1">
    <location>
        <begin position="282"/>
        <end position="299"/>
    </location>
</feature>
<keyword evidence="1" id="KW-0812">Transmembrane</keyword>
<feature type="transmembrane region" description="Helical" evidence="1">
    <location>
        <begin position="217"/>
        <end position="240"/>
    </location>
</feature>
<reference evidence="3 4" key="1">
    <citation type="submission" date="2018-03" db="EMBL/GenBank/DDBJ databases">
        <title>Draft Genome Sequences of six Lactobacillus pentosus Strains Isolated from Brines of Traditionally Fermented Spanish-Style Green Table Olives.</title>
        <authorList>
            <person name="Calero-Delgado B."/>
            <person name="Martin-Platero A.M."/>
            <person name="Perez-Pulido A.J."/>
            <person name="Benitez-Cabello A."/>
            <person name="Casimiro-Soriguer C.S."/>
            <person name="Martinez-Bueno M."/>
            <person name="Arroyo-Lopez F.N."/>
            <person name="Rodriguez-Gomez F."/>
            <person name="Bautista-Gallego J."/>
            <person name="Garrido-Fernandez A."/>
            <person name="Jimenez-Diaz R."/>
        </authorList>
    </citation>
    <scope>NUCLEOTIDE SEQUENCE [LARGE SCALE GENOMIC DNA]</scope>
    <source>
        <strain evidence="3 4">IG2</strain>
    </source>
</reference>
<feature type="transmembrane region" description="Helical" evidence="1">
    <location>
        <begin position="252"/>
        <end position="270"/>
    </location>
</feature>
<feature type="transmembrane region" description="Helical" evidence="1">
    <location>
        <begin position="43"/>
        <end position="63"/>
    </location>
</feature>
<comment type="caution">
    <text evidence="3">The sequence shown here is derived from an EMBL/GenBank/DDBJ whole genome shotgun (WGS) entry which is preliminary data.</text>
</comment>
<evidence type="ECO:0000256" key="1">
    <source>
        <dbReference type="SAM" id="Phobius"/>
    </source>
</evidence>
<organism evidence="3 4">
    <name type="scientific">Lactiplantibacillus pentosus</name>
    <name type="common">Lactobacillus pentosus</name>
    <dbReference type="NCBI Taxonomy" id="1589"/>
    <lineage>
        <taxon>Bacteria</taxon>
        <taxon>Bacillati</taxon>
        <taxon>Bacillota</taxon>
        <taxon>Bacilli</taxon>
        <taxon>Lactobacillales</taxon>
        <taxon>Lactobacillaceae</taxon>
        <taxon>Lactiplantibacillus</taxon>
    </lineage>
</organism>
<feature type="domain" description="Acyltransferase 3" evidence="2">
    <location>
        <begin position="7"/>
        <end position="337"/>
    </location>
</feature>
<dbReference type="InterPro" id="IPR002656">
    <property type="entry name" value="Acyl_transf_3_dom"/>
</dbReference>
<keyword evidence="4" id="KW-1185">Reference proteome</keyword>